<feature type="compositionally biased region" description="Polar residues" evidence="14">
    <location>
        <begin position="267"/>
        <end position="276"/>
    </location>
</feature>
<gene>
    <name evidence="15" type="ORF">GCM10011374_18770</name>
</gene>
<evidence type="ECO:0000256" key="12">
    <source>
        <dbReference type="ARBA" id="ARBA00047973"/>
    </source>
</evidence>
<dbReference type="PANTHER" id="PTHR33254:SF4">
    <property type="entry name" value="4-HYDROXY-4-METHYL-2-OXOGLUTARATE ALDOLASE 3-RELATED"/>
    <property type="match status" value="1"/>
</dbReference>
<keyword evidence="13" id="KW-0460">Magnesium</keyword>
<dbReference type="GO" id="GO:0047443">
    <property type="term" value="F:4-hydroxy-4-methyl-2-oxoglutarate aldolase activity"/>
    <property type="evidence" value="ECO:0007669"/>
    <property type="project" value="UniProtKB-EC"/>
</dbReference>
<dbReference type="AlphaFoldDB" id="A0A917LUH4"/>
<dbReference type="GO" id="GO:0046872">
    <property type="term" value="F:metal ion binding"/>
    <property type="evidence" value="ECO:0007669"/>
    <property type="project" value="UniProtKB-KW"/>
</dbReference>
<evidence type="ECO:0000256" key="8">
    <source>
        <dbReference type="ARBA" id="ARBA00025046"/>
    </source>
</evidence>
<name>A0A917LUH4_9MICC</name>
<comment type="catalytic activity">
    <reaction evidence="12">
        <text>oxaloacetate + H(+) = pyruvate + CO2</text>
        <dbReference type="Rhea" id="RHEA:15641"/>
        <dbReference type="ChEBI" id="CHEBI:15361"/>
        <dbReference type="ChEBI" id="CHEBI:15378"/>
        <dbReference type="ChEBI" id="CHEBI:16452"/>
        <dbReference type="ChEBI" id="CHEBI:16526"/>
        <dbReference type="EC" id="4.1.1.112"/>
    </reaction>
</comment>
<dbReference type="InterPro" id="IPR005493">
    <property type="entry name" value="RraA/RraA-like"/>
</dbReference>
<comment type="function">
    <text evidence="8">Catalyzes the aldol cleavage of 4-hydroxy-4-methyl-2-oxoglutarate (HMG) into 2 molecules of pyruvate. Also contains a secondary oxaloacetate (OAA) decarboxylase activity due to the common pyruvate enolate transition state formed following C-C bond cleavage in the retro-aldol and decarboxylation reactions.</text>
</comment>
<comment type="similarity">
    <text evidence="3">Belongs to the class II aldolase/RraA-like family.</text>
</comment>
<evidence type="ECO:0000256" key="5">
    <source>
        <dbReference type="ARBA" id="ARBA00012213"/>
    </source>
</evidence>
<evidence type="ECO:0000256" key="10">
    <source>
        <dbReference type="ARBA" id="ARBA00030169"/>
    </source>
</evidence>
<comment type="cofactor">
    <cofactor evidence="2">
        <name>a divalent metal cation</name>
        <dbReference type="ChEBI" id="CHEBI:60240"/>
    </cofactor>
</comment>
<evidence type="ECO:0000256" key="7">
    <source>
        <dbReference type="ARBA" id="ARBA00016549"/>
    </source>
</evidence>
<evidence type="ECO:0000256" key="11">
    <source>
        <dbReference type="ARBA" id="ARBA00032305"/>
    </source>
</evidence>
<accession>A0A917LUH4</accession>
<evidence type="ECO:0000256" key="2">
    <source>
        <dbReference type="ARBA" id="ARBA00001968"/>
    </source>
</evidence>
<feature type="binding site" evidence="13">
    <location>
        <position position="70"/>
    </location>
    <ligand>
        <name>Mg(2+)</name>
        <dbReference type="ChEBI" id="CHEBI:18420"/>
    </ligand>
</feature>
<sequence>MVRTVALEPDPGDAPSPHIATAAVAAAAPGDVVVVANDGRTDVSCWGGLLSLGSVRRGIAGVIADGACRDVAEAEEYGFPVFARGTTPRTARGRLRQRAVGGTVTVAGVEVEEGDLVVADGSGVAFVPRARAEQVLERAEQILAREAAVAADLRAGAAVDRAVHDARLAGTASPGRPGEAARRAPRPPGAPPRRSSRPCPPRRSPTPWTGSPCPGPCTGSGRCAPACGRAARPTPSSTGCAGTWRPSWRPAIRCGAPGASCAPARTGSGSPPCSSR</sequence>
<proteinExistence type="inferred from homology"/>
<evidence type="ECO:0000256" key="1">
    <source>
        <dbReference type="ARBA" id="ARBA00001342"/>
    </source>
</evidence>
<reference evidence="15" key="2">
    <citation type="submission" date="2020-09" db="EMBL/GenBank/DDBJ databases">
        <authorList>
            <person name="Sun Q."/>
            <person name="Zhou Y."/>
        </authorList>
    </citation>
    <scope>NUCLEOTIDE SEQUENCE</scope>
    <source>
        <strain evidence="15">CGMCC 1.12187</strain>
    </source>
</reference>
<dbReference type="Gene3D" id="3.50.30.40">
    <property type="entry name" value="Ribonuclease E inhibitor RraA/RraA-like"/>
    <property type="match status" value="1"/>
</dbReference>
<comment type="catalytic activity">
    <reaction evidence="1">
        <text>4-hydroxy-4-methyl-2-oxoglutarate = 2 pyruvate</text>
        <dbReference type="Rhea" id="RHEA:22748"/>
        <dbReference type="ChEBI" id="CHEBI:15361"/>
        <dbReference type="ChEBI" id="CHEBI:58276"/>
        <dbReference type="EC" id="4.1.3.17"/>
    </reaction>
</comment>
<comment type="caution">
    <text evidence="15">The sequence shown here is derived from an EMBL/GenBank/DDBJ whole genome shotgun (WGS) entry which is preliminary data.</text>
</comment>
<dbReference type="GO" id="GO:0008948">
    <property type="term" value="F:oxaloacetate decarboxylase activity"/>
    <property type="evidence" value="ECO:0007669"/>
    <property type="project" value="UniProtKB-EC"/>
</dbReference>
<dbReference type="PANTHER" id="PTHR33254">
    <property type="entry name" value="4-HYDROXY-4-METHYL-2-OXOGLUTARATE ALDOLASE 3-RELATED"/>
    <property type="match status" value="1"/>
</dbReference>
<evidence type="ECO:0000256" key="14">
    <source>
        <dbReference type="SAM" id="MobiDB-lite"/>
    </source>
</evidence>
<keyword evidence="16" id="KW-1185">Reference proteome</keyword>
<dbReference type="Proteomes" id="UP000638848">
    <property type="component" value="Unassembled WGS sequence"/>
</dbReference>
<comment type="subunit">
    <text evidence="4">Homotrimer.</text>
</comment>
<feature type="binding site" evidence="13">
    <location>
        <position position="69"/>
    </location>
    <ligand>
        <name>substrate</name>
    </ligand>
</feature>
<dbReference type="InterPro" id="IPR036704">
    <property type="entry name" value="RraA/RraA-like_sf"/>
</dbReference>
<evidence type="ECO:0000256" key="4">
    <source>
        <dbReference type="ARBA" id="ARBA00011233"/>
    </source>
</evidence>
<evidence type="ECO:0000313" key="16">
    <source>
        <dbReference type="Proteomes" id="UP000638848"/>
    </source>
</evidence>
<dbReference type="SUPFAM" id="SSF89562">
    <property type="entry name" value="RraA-like"/>
    <property type="match status" value="1"/>
</dbReference>
<feature type="compositionally biased region" description="Low complexity" evidence="14">
    <location>
        <begin position="205"/>
        <end position="214"/>
    </location>
</feature>
<evidence type="ECO:0000256" key="13">
    <source>
        <dbReference type="PIRSR" id="PIRSR605493-1"/>
    </source>
</evidence>
<dbReference type="CDD" id="cd16841">
    <property type="entry name" value="RraA_family"/>
    <property type="match status" value="1"/>
</dbReference>
<keyword evidence="13" id="KW-0479">Metal-binding</keyword>
<feature type="region of interest" description="Disordered" evidence="14">
    <location>
        <begin position="257"/>
        <end position="276"/>
    </location>
</feature>
<feature type="binding site" evidence="13">
    <location>
        <begin position="47"/>
        <end position="50"/>
    </location>
    <ligand>
        <name>substrate</name>
    </ligand>
</feature>
<reference evidence="15" key="1">
    <citation type="journal article" date="2014" name="Int. J. Syst. Evol. Microbiol.">
        <title>Complete genome sequence of Corynebacterium casei LMG S-19264T (=DSM 44701T), isolated from a smear-ripened cheese.</title>
        <authorList>
            <consortium name="US DOE Joint Genome Institute (JGI-PGF)"/>
            <person name="Walter F."/>
            <person name="Albersmeier A."/>
            <person name="Kalinowski J."/>
            <person name="Ruckert C."/>
        </authorList>
    </citation>
    <scope>NUCLEOTIDE SEQUENCE</scope>
    <source>
        <strain evidence="15">CGMCC 1.12187</strain>
    </source>
</reference>
<evidence type="ECO:0000256" key="9">
    <source>
        <dbReference type="ARBA" id="ARBA00029596"/>
    </source>
</evidence>
<dbReference type="Pfam" id="PF03737">
    <property type="entry name" value="RraA-like"/>
    <property type="match status" value="1"/>
</dbReference>
<protein>
    <recommendedName>
        <fullName evidence="7">Putative 4-hydroxy-4-methyl-2-oxoglutarate aldolase</fullName>
        <ecNumber evidence="6">4.1.1.112</ecNumber>
        <ecNumber evidence="5">4.1.3.17</ecNumber>
    </recommendedName>
    <alternativeName>
        <fullName evidence="11">Oxaloacetate decarboxylase</fullName>
    </alternativeName>
    <alternativeName>
        <fullName evidence="9">Regulator of ribonuclease activity homolog</fullName>
    </alternativeName>
    <alternativeName>
        <fullName evidence="10">RraA-like protein</fullName>
    </alternativeName>
</protein>
<dbReference type="EC" id="4.1.3.17" evidence="5"/>
<comment type="cofactor">
    <cofactor evidence="13">
        <name>Mg(2+)</name>
        <dbReference type="ChEBI" id="CHEBI:18420"/>
    </cofactor>
</comment>
<dbReference type="EMBL" id="BMEQ01000008">
    <property type="protein sequence ID" value="GGG56120.1"/>
    <property type="molecule type" value="Genomic_DNA"/>
</dbReference>
<evidence type="ECO:0000256" key="6">
    <source>
        <dbReference type="ARBA" id="ARBA00012947"/>
    </source>
</evidence>
<evidence type="ECO:0000256" key="3">
    <source>
        <dbReference type="ARBA" id="ARBA00008621"/>
    </source>
</evidence>
<dbReference type="EC" id="4.1.1.112" evidence="6"/>
<organism evidence="15 16">
    <name type="scientific">Kocuria dechangensis</name>
    <dbReference type="NCBI Taxonomy" id="1176249"/>
    <lineage>
        <taxon>Bacteria</taxon>
        <taxon>Bacillati</taxon>
        <taxon>Actinomycetota</taxon>
        <taxon>Actinomycetes</taxon>
        <taxon>Micrococcales</taxon>
        <taxon>Micrococcaceae</taxon>
        <taxon>Kocuria</taxon>
    </lineage>
</organism>
<feature type="region of interest" description="Disordered" evidence="14">
    <location>
        <begin position="168"/>
        <end position="214"/>
    </location>
</feature>
<evidence type="ECO:0000313" key="15">
    <source>
        <dbReference type="EMBL" id="GGG56120.1"/>
    </source>
</evidence>